<protein>
    <submittedName>
        <fullName evidence="2">Uncharacterized protein</fullName>
    </submittedName>
</protein>
<feature type="region of interest" description="Disordered" evidence="1">
    <location>
        <begin position="53"/>
        <end position="78"/>
    </location>
</feature>
<comment type="caution">
    <text evidence="2">The sequence shown here is derived from an EMBL/GenBank/DDBJ whole genome shotgun (WGS) entry which is preliminary data.</text>
</comment>
<organism evidence="2 3">
    <name type="scientific">Colletotrichum karsti</name>
    <dbReference type="NCBI Taxonomy" id="1095194"/>
    <lineage>
        <taxon>Eukaryota</taxon>
        <taxon>Fungi</taxon>
        <taxon>Dikarya</taxon>
        <taxon>Ascomycota</taxon>
        <taxon>Pezizomycotina</taxon>
        <taxon>Sordariomycetes</taxon>
        <taxon>Hypocreomycetidae</taxon>
        <taxon>Glomerellales</taxon>
        <taxon>Glomerellaceae</taxon>
        <taxon>Colletotrichum</taxon>
        <taxon>Colletotrichum boninense species complex</taxon>
    </lineage>
</organism>
<evidence type="ECO:0000256" key="1">
    <source>
        <dbReference type="SAM" id="MobiDB-lite"/>
    </source>
</evidence>
<feature type="compositionally biased region" description="Polar residues" evidence="1">
    <location>
        <begin position="65"/>
        <end position="78"/>
    </location>
</feature>
<keyword evidence="3" id="KW-1185">Reference proteome</keyword>
<evidence type="ECO:0000313" key="3">
    <source>
        <dbReference type="Proteomes" id="UP000781932"/>
    </source>
</evidence>
<dbReference type="EMBL" id="JAATWM020000005">
    <property type="protein sequence ID" value="KAF9880255.1"/>
    <property type="molecule type" value="Genomic_DNA"/>
</dbReference>
<name>A0A9P6IIP8_9PEZI</name>
<dbReference type="RefSeq" id="XP_038749716.1">
    <property type="nucleotide sequence ID" value="XM_038884928.1"/>
</dbReference>
<dbReference type="GeneID" id="62158002"/>
<reference evidence="2" key="1">
    <citation type="submission" date="2020-03" db="EMBL/GenBank/DDBJ databases">
        <authorList>
            <person name="He L."/>
        </authorList>
    </citation>
    <scope>NUCLEOTIDE SEQUENCE</scope>
    <source>
        <strain evidence="2">CkLH20</strain>
    </source>
</reference>
<proteinExistence type="predicted"/>
<reference evidence="2" key="2">
    <citation type="submission" date="2020-11" db="EMBL/GenBank/DDBJ databases">
        <title>Whole genome sequencing of Colletotrichum sp.</title>
        <authorList>
            <person name="Li H."/>
        </authorList>
    </citation>
    <scope>NUCLEOTIDE SEQUENCE</scope>
    <source>
        <strain evidence="2">CkLH20</strain>
    </source>
</reference>
<dbReference type="AlphaFoldDB" id="A0A9P6IIP8"/>
<gene>
    <name evidence="2" type="ORF">CkaCkLH20_02209</name>
</gene>
<accession>A0A9P6IIP8</accession>
<sequence length="100" mass="10725">MINENTANAETSKTAGITETIDSFGEASNTSETENPPAAEKAIVKDIRNATPTKIPRMYSGPRNLHSSTPHAATEVSPTQKKVTYRRCVACDIGVCSETI</sequence>
<dbReference type="Proteomes" id="UP000781932">
    <property type="component" value="Unassembled WGS sequence"/>
</dbReference>
<evidence type="ECO:0000313" key="2">
    <source>
        <dbReference type="EMBL" id="KAF9880255.1"/>
    </source>
</evidence>